<proteinExistence type="predicted"/>
<dbReference type="RefSeq" id="WP_382382480.1">
    <property type="nucleotide sequence ID" value="NZ_JBHMEZ010000011.1"/>
</dbReference>
<evidence type="ECO:0000313" key="2">
    <source>
        <dbReference type="Proteomes" id="UP001589605"/>
    </source>
</evidence>
<dbReference type="EC" id="2.1.1.222" evidence="1"/>
<dbReference type="Gene3D" id="3.40.50.150">
    <property type="entry name" value="Vaccinia Virus protein VP39"/>
    <property type="match status" value="1"/>
</dbReference>
<sequence>MYFKIKQAVKHIIPEKWLQKHQDKLRPIVALFYKGERFHCNICHFKMAQFITLTDEKVLCPNCGSLSRTRRLWHIIEPTLPHKKVLHFSPPRGFSKVLENLNDMIYEPSDYMGEFQAKRRFNIEAIDAPSNTYDVIICYHVLEHINQDLQAMTELYRVLKPQGKCYIQTPFKFGDIYEDETIKTPSDRLKHFGQEDHLRVYSVEGLDNRLKSVGFSTTAINFTEDKDNYNGFNITETVIVAQKI</sequence>
<dbReference type="EMBL" id="JBHMEZ010000011">
    <property type="protein sequence ID" value="MFB9053305.1"/>
    <property type="molecule type" value="Genomic_DNA"/>
</dbReference>
<reference evidence="1 2" key="1">
    <citation type="submission" date="2024-09" db="EMBL/GenBank/DDBJ databases">
        <authorList>
            <person name="Sun Q."/>
            <person name="Mori K."/>
        </authorList>
    </citation>
    <scope>NUCLEOTIDE SEQUENCE [LARGE SCALE GENOMIC DNA]</scope>
    <source>
        <strain evidence="1 2">CECT 8286</strain>
    </source>
</reference>
<dbReference type="PANTHER" id="PTHR43861">
    <property type="entry name" value="TRANS-ACONITATE 2-METHYLTRANSFERASE-RELATED"/>
    <property type="match status" value="1"/>
</dbReference>
<protein>
    <submittedName>
        <fullName evidence="1">Class I SAM-dependent methyltransferase</fullName>
        <ecNumber evidence="1">2.1.1.222</ecNumber>
        <ecNumber evidence="1">2.1.1.64</ecNumber>
    </submittedName>
</protein>
<gene>
    <name evidence="1" type="ORF">ACFFVB_09470</name>
</gene>
<accession>A0ABV5F1K1</accession>
<evidence type="ECO:0000313" key="1">
    <source>
        <dbReference type="EMBL" id="MFB9053305.1"/>
    </source>
</evidence>
<keyword evidence="1" id="KW-0489">Methyltransferase</keyword>
<organism evidence="1 2">
    <name type="scientific">Formosa undariae</name>
    <dbReference type="NCBI Taxonomy" id="1325436"/>
    <lineage>
        <taxon>Bacteria</taxon>
        <taxon>Pseudomonadati</taxon>
        <taxon>Bacteroidota</taxon>
        <taxon>Flavobacteriia</taxon>
        <taxon>Flavobacteriales</taxon>
        <taxon>Flavobacteriaceae</taxon>
        <taxon>Formosa</taxon>
    </lineage>
</organism>
<comment type="caution">
    <text evidence="1">The sequence shown here is derived from an EMBL/GenBank/DDBJ whole genome shotgun (WGS) entry which is preliminary data.</text>
</comment>
<dbReference type="EC" id="2.1.1.64" evidence="1"/>
<dbReference type="Pfam" id="PF13489">
    <property type="entry name" value="Methyltransf_23"/>
    <property type="match status" value="1"/>
</dbReference>
<dbReference type="SUPFAM" id="SSF53335">
    <property type="entry name" value="S-adenosyl-L-methionine-dependent methyltransferases"/>
    <property type="match status" value="1"/>
</dbReference>
<name>A0ABV5F1K1_9FLAO</name>
<dbReference type="GO" id="GO:0102208">
    <property type="term" value="F:2-polyprenyl-6-hydroxyphenol methylase activity"/>
    <property type="evidence" value="ECO:0007669"/>
    <property type="project" value="UniProtKB-EC"/>
</dbReference>
<dbReference type="Proteomes" id="UP001589605">
    <property type="component" value="Unassembled WGS sequence"/>
</dbReference>
<dbReference type="InterPro" id="IPR029063">
    <property type="entry name" value="SAM-dependent_MTases_sf"/>
</dbReference>
<keyword evidence="1" id="KW-0808">Transferase</keyword>
<keyword evidence="2" id="KW-1185">Reference proteome</keyword>
<dbReference type="GO" id="GO:0032259">
    <property type="term" value="P:methylation"/>
    <property type="evidence" value="ECO:0007669"/>
    <property type="project" value="UniProtKB-KW"/>
</dbReference>
<dbReference type="GO" id="GO:0061542">
    <property type="term" value="F:3-demethylubiquinol 3-O-methyltransferase activity"/>
    <property type="evidence" value="ECO:0007669"/>
    <property type="project" value="UniProtKB-EC"/>
</dbReference>